<evidence type="ECO:0000313" key="2">
    <source>
        <dbReference type="Proteomes" id="UP001634394"/>
    </source>
</evidence>
<sequence length="57" mass="6455">MCDVVPRWLYAIAVFSAISLRDITAFGIKEATNWSLRAGAIRTTPLLIWDNNMEEVD</sequence>
<evidence type="ECO:0000313" key="1">
    <source>
        <dbReference type="EMBL" id="KAL3877757.1"/>
    </source>
</evidence>
<dbReference type="Proteomes" id="UP001634394">
    <property type="component" value="Unassembled WGS sequence"/>
</dbReference>
<dbReference type="EMBL" id="JBJQND010000005">
    <property type="protein sequence ID" value="KAL3877757.1"/>
    <property type="molecule type" value="Genomic_DNA"/>
</dbReference>
<accession>A0ABD3WUW4</accession>
<name>A0ABD3WUW4_SINWO</name>
<gene>
    <name evidence="1" type="ORF">ACJMK2_035419</name>
</gene>
<comment type="caution">
    <text evidence="1">The sequence shown here is derived from an EMBL/GenBank/DDBJ whole genome shotgun (WGS) entry which is preliminary data.</text>
</comment>
<dbReference type="AlphaFoldDB" id="A0ABD3WUW4"/>
<proteinExistence type="predicted"/>
<reference evidence="1 2" key="1">
    <citation type="submission" date="2024-11" db="EMBL/GenBank/DDBJ databases">
        <title>Chromosome-level genome assembly of the freshwater bivalve Anodonta woodiana.</title>
        <authorList>
            <person name="Chen X."/>
        </authorList>
    </citation>
    <scope>NUCLEOTIDE SEQUENCE [LARGE SCALE GENOMIC DNA]</scope>
    <source>
        <strain evidence="1">MN2024</strain>
        <tissue evidence="1">Gills</tissue>
    </source>
</reference>
<feature type="non-terminal residue" evidence="1">
    <location>
        <position position="57"/>
    </location>
</feature>
<organism evidence="1 2">
    <name type="scientific">Sinanodonta woodiana</name>
    <name type="common">Chinese pond mussel</name>
    <name type="synonym">Anodonta woodiana</name>
    <dbReference type="NCBI Taxonomy" id="1069815"/>
    <lineage>
        <taxon>Eukaryota</taxon>
        <taxon>Metazoa</taxon>
        <taxon>Spiralia</taxon>
        <taxon>Lophotrochozoa</taxon>
        <taxon>Mollusca</taxon>
        <taxon>Bivalvia</taxon>
        <taxon>Autobranchia</taxon>
        <taxon>Heteroconchia</taxon>
        <taxon>Palaeoheterodonta</taxon>
        <taxon>Unionida</taxon>
        <taxon>Unionoidea</taxon>
        <taxon>Unionidae</taxon>
        <taxon>Unioninae</taxon>
        <taxon>Sinanodonta</taxon>
    </lineage>
</organism>
<keyword evidence="2" id="KW-1185">Reference proteome</keyword>
<protein>
    <submittedName>
        <fullName evidence="1">Uncharacterized protein</fullName>
    </submittedName>
</protein>